<dbReference type="InterPro" id="IPR050684">
    <property type="entry name" value="HTH-Siroheme_Decarb"/>
</dbReference>
<comment type="catalytic activity">
    <reaction evidence="7">
        <text>siroheme + 2 H(+) = 12,18-didecarboxysiroheme + 2 CO2</text>
        <dbReference type="Rhea" id="RHEA:19093"/>
        <dbReference type="ChEBI" id="CHEBI:15378"/>
        <dbReference type="ChEBI" id="CHEBI:16526"/>
        <dbReference type="ChEBI" id="CHEBI:60052"/>
        <dbReference type="ChEBI" id="CHEBI:140497"/>
        <dbReference type="EC" id="4.1.1.111"/>
    </reaction>
</comment>
<dbReference type="EC" id="4.1.1.111" evidence="5"/>
<dbReference type="PANTHER" id="PTHR43413">
    <property type="entry name" value="TRANSCRIPTIONAL REGULATOR, ASNC FAMILY"/>
    <property type="match status" value="1"/>
</dbReference>
<comment type="pathway">
    <text evidence="2">Porphyrin-containing compound metabolism.</text>
</comment>
<evidence type="ECO:0000256" key="7">
    <source>
        <dbReference type="ARBA" id="ARBA00048470"/>
    </source>
</evidence>
<dbReference type="GO" id="GO:0003677">
    <property type="term" value="F:DNA binding"/>
    <property type="evidence" value="ECO:0007669"/>
    <property type="project" value="UniProtKB-KW"/>
</dbReference>
<evidence type="ECO:0000313" key="11">
    <source>
        <dbReference type="Proteomes" id="UP000192923"/>
    </source>
</evidence>
<organism evidence="10 11">
    <name type="scientific">Methylomagnum ishizawai</name>
    <dbReference type="NCBI Taxonomy" id="1760988"/>
    <lineage>
        <taxon>Bacteria</taxon>
        <taxon>Pseudomonadati</taxon>
        <taxon>Pseudomonadota</taxon>
        <taxon>Gammaproteobacteria</taxon>
        <taxon>Methylococcales</taxon>
        <taxon>Methylococcaceae</taxon>
        <taxon>Methylomagnum</taxon>
    </lineage>
</organism>
<feature type="domain" description="Siroheme decarboxylase NirL-like HTH" evidence="9">
    <location>
        <begin position="8"/>
        <end position="49"/>
    </location>
</feature>
<evidence type="ECO:0000256" key="4">
    <source>
        <dbReference type="ARBA" id="ARBA00023465"/>
    </source>
</evidence>
<evidence type="ECO:0000256" key="2">
    <source>
        <dbReference type="ARBA" id="ARBA00023444"/>
    </source>
</evidence>
<evidence type="ECO:0000259" key="9">
    <source>
        <dbReference type="Pfam" id="PF22451"/>
    </source>
</evidence>
<evidence type="ECO:0000256" key="5">
    <source>
        <dbReference type="ARBA" id="ARBA00023471"/>
    </source>
</evidence>
<evidence type="ECO:0000259" key="8">
    <source>
        <dbReference type="Pfam" id="PF17805"/>
    </source>
</evidence>
<sequence>MSLTPLQKRLLNDFQRGFPLSPQPFQALADALGVDEAEVLENLRTLSDSQMVSRVGPVFAPQRVGSSTLAALAVPAERLEAVAAWISDLPEVNHNYEREHRYNLWFVLTAADPERLDAVLARIERHTGLAVLSLPLLEDFHIDLGFPLDFGSGPT</sequence>
<keyword evidence="10" id="KW-0238">DNA-binding</keyword>
<dbReference type="GO" id="GO:0016829">
    <property type="term" value="F:lyase activity"/>
    <property type="evidence" value="ECO:0007669"/>
    <property type="project" value="UniProtKB-KW"/>
</dbReference>
<dbReference type="PANTHER" id="PTHR43413:SF1">
    <property type="entry name" value="SIROHEME DECARBOXYLASE NIRL SUBUNIT"/>
    <property type="match status" value="1"/>
</dbReference>
<evidence type="ECO:0000313" key="10">
    <source>
        <dbReference type="EMBL" id="SMF94565.1"/>
    </source>
</evidence>
<dbReference type="STRING" id="1760988.SAMN02949497_1884"/>
<feature type="domain" description="Siroheme decarboxylase AsnC-like ligand binding" evidence="8">
    <location>
        <begin position="66"/>
        <end position="140"/>
    </location>
</feature>
<dbReference type="RefSeq" id="WP_085216194.1">
    <property type="nucleotide sequence ID" value="NZ_FXAM01000001.1"/>
</dbReference>
<protein>
    <recommendedName>
        <fullName evidence="5">siroheme decarboxylase</fullName>
        <ecNumber evidence="5">4.1.1.111</ecNumber>
    </recommendedName>
</protein>
<comment type="function">
    <text evidence="6">Involved in heme d1 biosynthesis. Catalyzes the decarboxylation of siroheme into didecarboxysiroheme.</text>
</comment>
<comment type="similarity">
    <text evidence="3">Belongs to the Ahb/Nir family.</text>
</comment>
<proteinExistence type="inferred from homology"/>
<dbReference type="Gene3D" id="1.10.10.2890">
    <property type="match status" value="1"/>
</dbReference>
<keyword evidence="1" id="KW-0456">Lyase</keyword>
<evidence type="ECO:0000256" key="1">
    <source>
        <dbReference type="ARBA" id="ARBA00023239"/>
    </source>
</evidence>
<evidence type="ECO:0000256" key="3">
    <source>
        <dbReference type="ARBA" id="ARBA00023457"/>
    </source>
</evidence>
<dbReference type="OrthoDB" id="5568033at2"/>
<gene>
    <name evidence="10" type="ORF">SAMN02949497_1884</name>
</gene>
<dbReference type="AlphaFoldDB" id="A0A1Y6D3M0"/>
<accession>A0A1Y6D3M0</accession>
<dbReference type="Pfam" id="PF22451">
    <property type="entry name" value="NirdL-like_HTH"/>
    <property type="match status" value="1"/>
</dbReference>
<dbReference type="InterPro" id="IPR053953">
    <property type="entry name" value="NirdL-like_HTH"/>
</dbReference>
<comment type="subunit">
    <text evidence="4">Probably forms a complex composed of NirD, NirL, NirG and NirH. All proteins are required for the total conversion of siroheme to didecarboxysiroheme.</text>
</comment>
<evidence type="ECO:0000256" key="6">
    <source>
        <dbReference type="ARBA" id="ARBA00045291"/>
    </source>
</evidence>
<reference evidence="10 11" key="1">
    <citation type="submission" date="2016-12" db="EMBL/GenBank/DDBJ databases">
        <authorList>
            <person name="Song W.-J."/>
            <person name="Kurnit D.M."/>
        </authorList>
    </citation>
    <scope>NUCLEOTIDE SEQUENCE [LARGE SCALE GENOMIC DNA]</scope>
    <source>
        <strain evidence="10 11">175</strain>
    </source>
</reference>
<dbReference type="EMBL" id="FXAM01000001">
    <property type="protein sequence ID" value="SMF94565.1"/>
    <property type="molecule type" value="Genomic_DNA"/>
</dbReference>
<dbReference type="Gene3D" id="3.30.70.3460">
    <property type="match status" value="1"/>
</dbReference>
<dbReference type="Proteomes" id="UP000192923">
    <property type="component" value="Unassembled WGS sequence"/>
</dbReference>
<keyword evidence="11" id="KW-1185">Reference proteome</keyword>
<dbReference type="Pfam" id="PF17805">
    <property type="entry name" value="AsnC_trans_reg2"/>
    <property type="match status" value="1"/>
</dbReference>
<dbReference type="InterPro" id="IPR040523">
    <property type="entry name" value="AsnC_trans_reg2"/>
</dbReference>
<name>A0A1Y6D3M0_9GAMM</name>